<name>A0AAX2H2L9_9PSED</name>
<evidence type="ECO:0000313" key="2">
    <source>
        <dbReference type="Proteomes" id="UP000219564"/>
    </source>
</evidence>
<reference evidence="1 2" key="1">
    <citation type="submission" date="2017-08" db="EMBL/GenBank/DDBJ databases">
        <authorList>
            <person name="Chaillou S."/>
        </authorList>
    </citation>
    <scope>NUCLEOTIDE SEQUENCE [LARGE SCALE GENOMIC DNA]</scope>
    <source>
        <strain evidence="1 2">MFPA15A1205</strain>
    </source>
</reference>
<organism evidence="1 2">
    <name type="scientific">Pseudomonas lundensis</name>
    <dbReference type="NCBI Taxonomy" id="86185"/>
    <lineage>
        <taxon>Bacteria</taxon>
        <taxon>Pseudomonadati</taxon>
        <taxon>Pseudomonadota</taxon>
        <taxon>Gammaproteobacteria</taxon>
        <taxon>Pseudomonadales</taxon>
        <taxon>Pseudomonadaceae</taxon>
        <taxon>Pseudomonas</taxon>
    </lineage>
</organism>
<dbReference type="EMBL" id="OBKZ01000007">
    <property type="protein sequence ID" value="SOB49807.1"/>
    <property type="molecule type" value="Genomic_DNA"/>
</dbReference>
<comment type="caution">
    <text evidence="1">The sequence shown here is derived from an EMBL/GenBank/DDBJ whole genome shotgun (WGS) entry which is preliminary data.</text>
</comment>
<gene>
    <name evidence="1" type="ORF">PLUA15_150025</name>
</gene>
<sequence length="40" mass="4397">MAVSNSSDIVRRQFGPLKERALPEKKLDVRLEAEAASQGV</sequence>
<dbReference type="Proteomes" id="UP000219564">
    <property type="component" value="Unassembled WGS sequence"/>
</dbReference>
<evidence type="ECO:0000313" key="1">
    <source>
        <dbReference type="EMBL" id="SOB49807.1"/>
    </source>
</evidence>
<accession>A0AAX2H2L9</accession>
<protein>
    <submittedName>
        <fullName evidence="1">Uncharacterized protein</fullName>
    </submittedName>
</protein>
<dbReference type="AlphaFoldDB" id="A0AAX2H2L9"/>
<proteinExistence type="predicted"/>